<dbReference type="Proteomes" id="UP000007264">
    <property type="component" value="Unassembled WGS sequence"/>
</dbReference>
<dbReference type="KEGG" id="csl:COCSUDRAFT_42681"/>
<protein>
    <submittedName>
        <fullName evidence="1">Uncharacterized protein</fullName>
    </submittedName>
</protein>
<dbReference type="RefSeq" id="XP_005646893.1">
    <property type="nucleotide sequence ID" value="XM_005646836.1"/>
</dbReference>
<dbReference type="EMBL" id="AGSI01000010">
    <property type="protein sequence ID" value="EIE22349.1"/>
    <property type="molecule type" value="Genomic_DNA"/>
</dbReference>
<dbReference type="GO" id="GO:0016279">
    <property type="term" value="F:protein-lysine N-methyltransferase activity"/>
    <property type="evidence" value="ECO:0007669"/>
    <property type="project" value="TreeGrafter"/>
</dbReference>
<dbReference type="InterPro" id="IPR046341">
    <property type="entry name" value="SET_dom_sf"/>
</dbReference>
<dbReference type="PANTHER" id="PTHR13271">
    <property type="entry name" value="UNCHARACTERIZED PUTATIVE METHYLTRANSFERASE"/>
    <property type="match status" value="1"/>
</dbReference>
<organism evidence="1 2">
    <name type="scientific">Coccomyxa subellipsoidea (strain C-169)</name>
    <name type="common">Green microalga</name>
    <dbReference type="NCBI Taxonomy" id="574566"/>
    <lineage>
        <taxon>Eukaryota</taxon>
        <taxon>Viridiplantae</taxon>
        <taxon>Chlorophyta</taxon>
        <taxon>core chlorophytes</taxon>
        <taxon>Trebouxiophyceae</taxon>
        <taxon>Trebouxiophyceae incertae sedis</taxon>
        <taxon>Coccomyxaceae</taxon>
        <taxon>Coccomyxa</taxon>
        <taxon>Coccomyxa subellipsoidea</taxon>
    </lineage>
</organism>
<proteinExistence type="predicted"/>
<dbReference type="GeneID" id="17040335"/>
<comment type="caution">
    <text evidence="1">The sequence shown here is derived from an EMBL/GenBank/DDBJ whole genome shotgun (WGS) entry which is preliminary data.</text>
</comment>
<evidence type="ECO:0000313" key="2">
    <source>
        <dbReference type="Proteomes" id="UP000007264"/>
    </source>
</evidence>
<dbReference type="InterPro" id="IPR050600">
    <property type="entry name" value="SETD3_SETD6_MTase"/>
</dbReference>
<accession>I0YVD0</accession>
<name>I0YVD0_COCSC</name>
<keyword evidence="2" id="KW-1185">Reference proteome</keyword>
<reference evidence="1 2" key="1">
    <citation type="journal article" date="2012" name="Genome Biol.">
        <title>The genome of the polar eukaryotic microalga coccomyxa subellipsoidea reveals traits of cold adaptation.</title>
        <authorList>
            <person name="Blanc G."/>
            <person name="Agarkova I."/>
            <person name="Grimwood J."/>
            <person name="Kuo A."/>
            <person name="Brueggeman A."/>
            <person name="Dunigan D."/>
            <person name="Gurnon J."/>
            <person name="Ladunga I."/>
            <person name="Lindquist E."/>
            <person name="Lucas S."/>
            <person name="Pangilinan J."/>
            <person name="Proschold T."/>
            <person name="Salamov A."/>
            <person name="Schmutz J."/>
            <person name="Weeks D."/>
            <person name="Yamada T."/>
            <person name="Claverie J.M."/>
            <person name="Grigoriev I."/>
            <person name="Van Etten J."/>
            <person name="Lomsadze A."/>
            <person name="Borodovsky M."/>
        </authorList>
    </citation>
    <scope>NUCLEOTIDE SEQUENCE [LARGE SCALE GENOMIC DNA]</scope>
    <source>
        <strain evidence="1 2">C-169</strain>
    </source>
</reference>
<dbReference type="Gene3D" id="3.90.1410.10">
    <property type="entry name" value="set domain protein methyltransferase, domain 1"/>
    <property type="match status" value="1"/>
</dbReference>
<dbReference type="PANTHER" id="PTHR13271:SF151">
    <property type="entry name" value="SET DOMAIN-CONTAINING PROTEIN 4"/>
    <property type="match status" value="1"/>
</dbReference>
<dbReference type="AlphaFoldDB" id="I0YVD0"/>
<gene>
    <name evidence="1" type="ORF">COCSUDRAFT_42681</name>
</gene>
<evidence type="ECO:0000313" key="1">
    <source>
        <dbReference type="EMBL" id="EIE22349.1"/>
    </source>
</evidence>
<dbReference type="OrthoDB" id="42889at2759"/>
<sequence>MAIPFEGSPEEATVLLLHIKHDRRRRAQYQPWLNALPGPQDFIAWDSVDDQSLSMLQCSEMEGAVRERRERLETVWQTEQDQDLVYSKQNLLPSRDIHWDEVQWAANVVRSRNWTMGQSGTGEHVCVMMPLFDMVNHDRASDNRIRFRGGAFQLVHEGDGIKAGEEITYNYEGEGHELRNDQAALDYSFMLPHSDDSRLFHVDALASMTSSSEV</sequence>
<dbReference type="CDD" id="cd10527">
    <property type="entry name" value="SET_LSMT"/>
    <property type="match status" value="1"/>
</dbReference>
<dbReference type="SUPFAM" id="SSF82199">
    <property type="entry name" value="SET domain"/>
    <property type="match status" value="1"/>
</dbReference>